<name>A0A7N8YHJ9_9TELE</name>
<dbReference type="Ensembl" id="ENSMAMT00000048572.1">
    <property type="protein sequence ID" value="ENSMAMP00000065065.1"/>
    <property type="gene ID" value="ENSMAMG00000002043.2"/>
</dbReference>
<evidence type="ECO:0000313" key="5">
    <source>
        <dbReference type="Proteomes" id="UP000261640"/>
    </source>
</evidence>
<dbReference type="PANTHER" id="PTHR48051">
    <property type="match status" value="1"/>
</dbReference>
<dbReference type="FunFam" id="3.80.10.10:FF:000007">
    <property type="entry name" value="Leucine-rich repeat and calponin homology domain-containing protein 1 isoform 3"/>
    <property type="match status" value="1"/>
</dbReference>
<feature type="domain" description="Calponin-homology (CH)" evidence="3">
    <location>
        <begin position="325"/>
        <end position="431"/>
    </location>
</feature>
<dbReference type="Pfam" id="PF13855">
    <property type="entry name" value="LRR_8"/>
    <property type="match status" value="1"/>
</dbReference>
<dbReference type="SMART" id="SM00369">
    <property type="entry name" value="LRR_TYP"/>
    <property type="match status" value="6"/>
</dbReference>
<evidence type="ECO:0000256" key="1">
    <source>
        <dbReference type="ARBA" id="ARBA00022614"/>
    </source>
</evidence>
<dbReference type="InterPro" id="IPR001715">
    <property type="entry name" value="CH_dom"/>
</dbReference>
<dbReference type="SUPFAM" id="SSF52058">
    <property type="entry name" value="L domain-like"/>
    <property type="match status" value="1"/>
</dbReference>
<dbReference type="PROSITE" id="PS50021">
    <property type="entry name" value="CH"/>
    <property type="match status" value="1"/>
</dbReference>
<dbReference type="Pfam" id="PF00560">
    <property type="entry name" value="LRR_1"/>
    <property type="match status" value="1"/>
</dbReference>
<dbReference type="Pfam" id="PF00307">
    <property type="entry name" value="CH"/>
    <property type="match status" value="1"/>
</dbReference>
<dbReference type="Gene3D" id="3.80.10.10">
    <property type="entry name" value="Ribonuclease Inhibitor"/>
    <property type="match status" value="2"/>
</dbReference>
<dbReference type="InterPro" id="IPR001611">
    <property type="entry name" value="Leu-rich_rpt"/>
</dbReference>
<dbReference type="SUPFAM" id="SSF47576">
    <property type="entry name" value="Calponin-homology domain, CH-domain"/>
    <property type="match status" value="1"/>
</dbReference>
<dbReference type="Proteomes" id="UP000261640">
    <property type="component" value="Unplaced"/>
</dbReference>
<dbReference type="PANTHER" id="PTHR48051:SF64">
    <property type="entry name" value="LEUCINE RICH REPEATS AND CALPONIN HOMOLOGY DOMAIN CONTAINING 4"/>
    <property type="match status" value="1"/>
</dbReference>
<organism evidence="4 5">
    <name type="scientific">Mastacembelus armatus</name>
    <name type="common">zig-zag eel</name>
    <dbReference type="NCBI Taxonomy" id="205130"/>
    <lineage>
        <taxon>Eukaryota</taxon>
        <taxon>Metazoa</taxon>
        <taxon>Chordata</taxon>
        <taxon>Craniata</taxon>
        <taxon>Vertebrata</taxon>
        <taxon>Euteleostomi</taxon>
        <taxon>Actinopterygii</taxon>
        <taxon>Neopterygii</taxon>
        <taxon>Teleostei</taxon>
        <taxon>Neoteleostei</taxon>
        <taxon>Acanthomorphata</taxon>
        <taxon>Anabantaria</taxon>
        <taxon>Synbranchiformes</taxon>
        <taxon>Mastacembelidae</taxon>
        <taxon>Mastacembelus</taxon>
    </lineage>
</organism>
<dbReference type="AlphaFoldDB" id="A0A7N8YHJ9"/>
<dbReference type="SMART" id="SM00364">
    <property type="entry name" value="LRR_BAC"/>
    <property type="match status" value="4"/>
</dbReference>
<dbReference type="PROSITE" id="PS51450">
    <property type="entry name" value="LRR"/>
    <property type="match status" value="2"/>
</dbReference>
<dbReference type="Gene3D" id="1.10.418.10">
    <property type="entry name" value="Calponin-like domain"/>
    <property type="match status" value="1"/>
</dbReference>
<evidence type="ECO:0000259" key="3">
    <source>
        <dbReference type="PROSITE" id="PS50021"/>
    </source>
</evidence>
<reference evidence="4" key="2">
    <citation type="submission" date="2025-09" db="UniProtKB">
        <authorList>
            <consortium name="Ensembl"/>
        </authorList>
    </citation>
    <scope>IDENTIFICATION</scope>
</reference>
<dbReference type="InterPro" id="IPR003591">
    <property type="entry name" value="Leu-rich_rpt_typical-subtyp"/>
</dbReference>
<evidence type="ECO:0000256" key="2">
    <source>
        <dbReference type="ARBA" id="ARBA00022737"/>
    </source>
</evidence>
<dbReference type="InterPro" id="IPR050216">
    <property type="entry name" value="LRR_domain-containing"/>
</dbReference>
<sequence length="431" mass="48174">MAAGDGAQLPATVAASRSVEKALEEAAASGALNLSNRKLKEFPRSARNYDLSDITHADLSKNRLCELPEELCQFISLETLSLYHNGMRSLSSSLANLQALTYLNLSRNLLSSLPPSVFQLPLLRVLVVSNNKLSSLPAYIYSLTHLRQLDVSCNELQCLPAELGQLECLRDLNLRRNQLTTLPEEISELPLVRLDVSCNRISHVPLCYRHLRHLQSISLDNNPLQMPPAQICSKGKYHIFKYLNMEACKRSHEELERHLRPTGFNSCLSDQELFTGQFGGLDSGFNSVDSGSKRWSGNESADDFSERSLRIAEVSRDQRNLEEEEEEDRSPLHTLESRLKITLPEDLGETLSNGTILCQLVNQIRPRSVSIIHIPSPAVPKLSPAKCRLNVENFIAACRKLGVPEVSLCIILFLGLLSFHRLCTTLIKKNP</sequence>
<proteinExistence type="predicted"/>
<dbReference type="InterPro" id="IPR036872">
    <property type="entry name" value="CH_dom_sf"/>
</dbReference>
<protein>
    <submittedName>
        <fullName evidence="4">Leucine-rich repeats and calponin homology (CH) domain containing 4</fullName>
    </submittedName>
</protein>
<accession>A0A7N8YHJ9</accession>
<dbReference type="GO" id="GO:0005737">
    <property type="term" value="C:cytoplasm"/>
    <property type="evidence" value="ECO:0007669"/>
    <property type="project" value="TreeGrafter"/>
</dbReference>
<reference evidence="4" key="1">
    <citation type="submission" date="2025-08" db="UniProtKB">
        <authorList>
            <consortium name="Ensembl"/>
        </authorList>
    </citation>
    <scope>IDENTIFICATION</scope>
</reference>
<dbReference type="SMART" id="SM00033">
    <property type="entry name" value="CH"/>
    <property type="match status" value="1"/>
</dbReference>
<keyword evidence="5" id="KW-1185">Reference proteome</keyword>
<dbReference type="GeneTree" id="ENSGT00940000166804"/>
<dbReference type="InterPro" id="IPR032675">
    <property type="entry name" value="LRR_dom_sf"/>
</dbReference>
<evidence type="ECO:0000313" key="4">
    <source>
        <dbReference type="Ensembl" id="ENSMAMP00000065065.1"/>
    </source>
</evidence>
<keyword evidence="1" id="KW-0433">Leucine-rich repeat</keyword>
<keyword evidence="2" id="KW-0677">Repeat</keyword>